<keyword evidence="1" id="KW-0812">Transmembrane</keyword>
<dbReference type="STRING" id="797419.SAMN05216556_1483"/>
<evidence type="ECO:0000256" key="1">
    <source>
        <dbReference type="SAM" id="Phobius"/>
    </source>
</evidence>
<feature type="transmembrane region" description="Helical" evidence="1">
    <location>
        <begin position="98"/>
        <end position="117"/>
    </location>
</feature>
<evidence type="ECO:0000313" key="2">
    <source>
        <dbReference type="EMBL" id="SHK09418.1"/>
    </source>
</evidence>
<sequence>MLFLDVMYYGCHLFYKNLLTKVSPSIQPSIMLGALFGYPMAAIVDCLYIYIACEVPNFWLFFVVGLSGILLMFHLYEVKNRKKRIIKDRPRFFSNKRLNLFTIIFIVIIALSILFIGGPVGKYLLRLCY</sequence>
<organism evidence="2 3">
    <name type="scientific">Aequorivita viscosa</name>
    <dbReference type="NCBI Taxonomy" id="797419"/>
    <lineage>
        <taxon>Bacteria</taxon>
        <taxon>Pseudomonadati</taxon>
        <taxon>Bacteroidota</taxon>
        <taxon>Flavobacteriia</taxon>
        <taxon>Flavobacteriales</taxon>
        <taxon>Flavobacteriaceae</taxon>
        <taxon>Aequorivita</taxon>
    </lineage>
</organism>
<dbReference type="Proteomes" id="UP000184172">
    <property type="component" value="Unassembled WGS sequence"/>
</dbReference>
<keyword evidence="3" id="KW-1185">Reference proteome</keyword>
<dbReference type="AlphaFoldDB" id="A0A1M6PNF7"/>
<dbReference type="EMBL" id="FQYV01000053">
    <property type="protein sequence ID" value="SHK09418.1"/>
    <property type="molecule type" value="Genomic_DNA"/>
</dbReference>
<name>A0A1M6PNF7_9FLAO</name>
<feature type="transmembrane region" description="Helical" evidence="1">
    <location>
        <begin position="58"/>
        <end position="77"/>
    </location>
</feature>
<reference evidence="3" key="1">
    <citation type="submission" date="2016-11" db="EMBL/GenBank/DDBJ databases">
        <authorList>
            <person name="Varghese N."/>
            <person name="Submissions S."/>
        </authorList>
    </citation>
    <scope>NUCLEOTIDE SEQUENCE [LARGE SCALE GENOMIC DNA]</scope>
    <source>
        <strain evidence="3">DSM 26349</strain>
    </source>
</reference>
<accession>A0A1M6PNF7</accession>
<feature type="transmembrane region" description="Helical" evidence="1">
    <location>
        <begin position="30"/>
        <end position="52"/>
    </location>
</feature>
<keyword evidence="1" id="KW-1133">Transmembrane helix</keyword>
<evidence type="ECO:0000313" key="3">
    <source>
        <dbReference type="Proteomes" id="UP000184172"/>
    </source>
</evidence>
<keyword evidence="1" id="KW-0472">Membrane</keyword>
<protein>
    <submittedName>
        <fullName evidence="2">Uncharacterized protein</fullName>
    </submittedName>
</protein>
<gene>
    <name evidence="2" type="ORF">SAMN04487908_1539</name>
</gene>
<proteinExistence type="predicted"/>